<organism evidence="1 2">
    <name type="scientific">Streptomyces rhizosphaericus</name>
    <dbReference type="NCBI Taxonomy" id="114699"/>
    <lineage>
        <taxon>Bacteria</taxon>
        <taxon>Bacillati</taxon>
        <taxon>Actinomycetota</taxon>
        <taxon>Actinomycetes</taxon>
        <taxon>Kitasatosporales</taxon>
        <taxon>Streptomycetaceae</taxon>
        <taxon>Streptomyces</taxon>
        <taxon>Streptomyces violaceusniger group</taxon>
    </lineage>
</organism>
<gene>
    <name evidence="1" type="ORF">G4H13_47410</name>
</gene>
<dbReference type="EMBL" id="JAAIKT010000146">
    <property type="protein sequence ID" value="NEW77737.1"/>
    <property type="molecule type" value="Genomic_DNA"/>
</dbReference>
<protein>
    <submittedName>
        <fullName evidence="1">Uncharacterized protein</fullName>
    </submittedName>
</protein>
<sequence length="222" mass="23036">MTATSTRGSHALFDLGLLSYSPGVGGPRAHQFVLVEGDAVVEPEVLVLPHLLGAPWQRSGPGGRRRAWSVASTTVPYRCSRVREGETVGVRIGAGEAGGVNDGACAVPGVVGAAARGADSLGRWVDRGGAEHRLDRTLIWNQRLLLHALCQFEIFYNQHSPLNRLVRPAGGLGGTAELRAAPADVDGRHAGCRPARSGAIGDGAGPGAWGQPMAVAKMCVAV</sequence>
<comment type="caution">
    <text evidence="1">The sequence shown here is derived from an EMBL/GenBank/DDBJ whole genome shotgun (WGS) entry which is preliminary data.</text>
</comment>
<dbReference type="AlphaFoldDB" id="A0A6G4AZ46"/>
<accession>A0A6G4AZ46</accession>
<dbReference type="RefSeq" id="WP_164437295.1">
    <property type="nucleotide sequence ID" value="NZ_JAAIKT010000146.1"/>
</dbReference>
<reference evidence="1" key="1">
    <citation type="submission" date="2020-02" db="EMBL/GenBank/DDBJ databases">
        <title>A new Streptomyces sp. for controlling soil-borne diseases.</title>
        <authorList>
            <person name="Li X."/>
            <person name="Tian Y."/>
            <person name="Gao K."/>
        </authorList>
    </citation>
    <scope>NUCLEOTIDE SEQUENCE [LARGE SCALE GENOMIC DNA]</scope>
    <source>
        <strain evidence="1">0250</strain>
    </source>
</reference>
<evidence type="ECO:0000313" key="1">
    <source>
        <dbReference type="EMBL" id="NEW77737.1"/>
    </source>
</evidence>
<dbReference type="Proteomes" id="UP000476310">
    <property type="component" value="Unassembled WGS sequence"/>
</dbReference>
<keyword evidence="2" id="KW-1185">Reference proteome</keyword>
<name>A0A6G4AZ46_9ACTN</name>
<proteinExistence type="predicted"/>
<evidence type="ECO:0000313" key="2">
    <source>
        <dbReference type="Proteomes" id="UP000476310"/>
    </source>
</evidence>